<keyword evidence="14" id="KW-1185">Reference proteome</keyword>
<evidence type="ECO:0000313" key="14">
    <source>
        <dbReference type="Proteomes" id="UP000095488"/>
    </source>
</evidence>
<evidence type="ECO:0000256" key="7">
    <source>
        <dbReference type="ARBA" id="ARBA00023053"/>
    </source>
</evidence>
<keyword evidence="7" id="KW-0915">Sodium</keyword>
<feature type="transmembrane region" description="Helical" evidence="11">
    <location>
        <begin position="154"/>
        <end position="174"/>
    </location>
</feature>
<feature type="transmembrane region" description="Helical" evidence="11">
    <location>
        <begin position="274"/>
        <end position="290"/>
    </location>
</feature>
<comment type="caution">
    <text evidence="13">The sequence shown here is derived from an EMBL/GenBank/DDBJ whole genome shotgun (WGS) entry which is preliminary data.</text>
</comment>
<keyword evidence="6 11" id="KW-1133">Transmembrane helix</keyword>
<evidence type="ECO:0000256" key="10">
    <source>
        <dbReference type="ARBA" id="ARBA00023201"/>
    </source>
</evidence>
<sequence>MLSYKFLFDIAVILLSTKALGLVTKRFKLPQVVGALLAGLVLGPAVLNILHETDFIQQLAELGVIVLMFTAGLETDIKELKKSGVASVVIAILGMIVPLILGFILANFFNTNNSLDSSLFLQHMFIGVILTATSVSITVETLRELGKLNSNAGNAILGAAIIDDILGIIALTIISSCASSDTSTNIWIVIGKILLFFILAIMVGIVIFRLMNKEMKTHNTDLRRFVIFSFVFCLLLSYAAEEFFGVADITGAFIAGLILSGTERKHYILSRFETSSYMLLSPIFFASIGIKVEIPKMSKEIIIFSILLIIIAVISKIIGCGLGAKLCKYTNSEALQIGTGMVSRGEVALIMANKGNALGLMSSIFFGPVVIMVVITTIISPILLKLVFHKENIKIA</sequence>
<keyword evidence="9 11" id="KW-0472">Membrane</keyword>
<dbReference type="PANTHER" id="PTHR43562">
    <property type="entry name" value="NAPA-TYPE SODIUM/HYDROGEN ANTIPORTER"/>
    <property type="match status" value="1"/>
</dbReference>
<evidence type="ECO:0000256" key="8">
    <source>
        <dbReference type="ARBA" id="ARBA00023065"/>
    </source>
</evidence>
<dbReference type="Pfam" id="PF00999">
    <property type="entry name" value="Na_H_Exchanger"/>
    <property type="match status" value="1"/>
</dbReference>
<evidence type="ECO:0000256" key="3">
    <source>
        <dbReference type="ARBA" id="ARBA00022448"/>
    </source>
</evidence>
<proteinExistence type="inferred from homology"/>
<keyword evidence="3" id="KW-0813">Transport</keyword>
<feature type="transmembrane region" description="Helical" evidence="11">
    <location>
        <begin position="31"/>
        <end position="49"/>
    </location>
</feature>
<gene>
    <name evidence="13" type="primary">ybaL</name>
    <name evidence="13" type="ORF">ERS852473_00203</name>
</gene>
<evidence type="ECO:0000256" key="4">
    <source>
        <dbReference type="ARBA" id="ARBA00022449"/>
    </source>
</evidence>
<feature type="transmembrane region" description="Helical" evidence="11">
    <location>
        <begin position="222"/>
        <end position="240"/>
    </location>
</feature>
<evidence type="ECO:0000256" key="11">
    <source>
        <dbReference type="SAM" id="Phobius"/>
    </source>
</evidence>
<dbReference type="Gene3D" id="1.20.1530.20">
    <property type="match status" value="1"/>
</dbReference>
<evidence type="ECO:0000256" key="9">
    <source>
        <dbReference type="ARBA" id="ARBA00023136"/>
    </source>
</evidence>
<evidence type="ECO:0000256" key="1">
    <source>
        <dbReference type="ARBA" id="ARBA00004141"/>
    </source>
</evidence>
<feature type="transmembrane region" description="Helical" evidence="11">
    <location>
        <begin position="186"/>
        <end position="210"/>
    </location>
</feature>
<dbReference type="PANTHER" id="PTHR43562:SF3">
    <property type="entry name" value="SODIUM ION_PROTON EXCHANGER (EUROFUNG)"/>
    <property type="match status" value="1"/>
</dbReference>
<name>A0ABP2AS78_SARVE</name>
<comment type="similarity">
    <text evidence="2">Belongs to the monovalent cation:proton antiporter 2 (CPA2) transporter (TC 2.A.37) family.</text>
</comment>
<accession>A0ABP2AS78</accession>
<comment type="subcellular location">
    <subcellularLocation>
        <location evidence="1">Membrane</location>
        <topology evidence="1">Multi-pass membrane protein</topology>
    </subcellularLocation>
</comment>
<keyword evidence="10" id="KW-0739">Sodium transport</keyword>
<dbReference type="EMBL" id="CYZR01000001">
    <property type="protein sequence ID" value="CUN45861.1"/>
    <property type="molecule type" value="Genomic_DNA"/>
</dbReference>
<feature type="transmembrane region" description="Helical" evidence="11">
    <location>
        <begin position="364"/>
        <end position="388"/>
    </location>
</feature>
<evidence type="ECO:0000256" key="5">
    <source>
        <dbReference type="ARBA" id="ARBA00022692"/>
    </source>
</evidence>
<reference evidence="13 14" key="1">
    <citation type="submission" date="2015-09" db="EMBL/GenBank/DDBJ databases">
        <authorList>
            <consortium name="Pathogen Informatics"/>
            <person name="Wu L."/>
            <person name="Ma J."/>
        </authorList>
    </citation>
    <scope>NUCLEOTIDE SEQUENCE [LARGE SCALE GENOMIC DNA]</scope>
    <source>
        <strain evidence="13 14">2789STDY5834858</strain>
    </source>
</reference>
<dbReference type="Proteomes" id="UP000095488">
    <property type="component" value="Unassembled WGS sequence"/>
</dbReference>
<dbReference type="InterPro" id="IPR006153">
    <property type="entry name" value="Cation/H_exchanger_TM"/>
</dbReference>
<evidence type="ECO:0000313" key="13">
    <source>
        <dbReference type="EMBL" id="CUN45861.1"/>
    </source>
</evidence>
<evidence type="ECO:0000256" key="2">
    <source>
        <dbReference type="ARBA" id="ARBA00005551"/>
    </source>
</evidence>
<evidence type="ECO:0000259" key="12">
    <source>
        <dbReference type="Pfam" id="PF00999"/>
    </source>
</evidence>
<organism evidence="13 14">
    <name type="scientific">Sarcina ventriculi</name>
    <name type="common">Clostridium ventriculi</name>
    <dbReference type="NCBI Taxonomy" id="1267"/>
    <lineage>
        <taxon>Bacteria</taxon>
        <taxon>Bacillati</taxon>
        <taxon>Bacillota</taxon>
        <taxon>Clostridia</taxon>
        <taxon>Eubacteriales</taxon>
        <taxon>Clostridiaceae</taxon>
        <taxon>Sarcina</taxon>
    </lineage>
</organism>
<dbReference type="InterPro" id="IPR038770">
    <property type="entry name" value="Na+/solute_symporter_sf"/>
</dbReference>
<feature type="transmembrane region" description="Helical" evidence="11">
    <location>
        <begin position="120"/>
        <end position="142"/>
    </location>
</feature>
<protein>
    <submittedName>
        <fullName evidence="13">Inner membrane protein ybaL</fullName>
    </submittedName>
</protein>
<dbReference type="RefSeq" id="WP_055257105.1">
    <property type="nucleotide sequence ID" value="NZ_BCMV01000075.1"/>
</dbReference>
<keyword evidence="5 11" id="KW-0812">Transmembrane</keyword>
<feature type="transmembrane region" description="Helical" evidence="11">
    <location>
        <begin position="85"/>
        <end position="108"/>
    </location>
</feature>
<evidence type="ECO:0000256" key="6">
    <source>
        <dbReference type="ARBA" id="ARBA00022989"/>
    </source>
</evidence>
<keyword evidence="8" id="KW-0406">Ion transport</keyword>
<keyword evidence="4" id="KW-0050">Antiport</keyword>
<feature type="domain" description="Cation/H+ exchanger transmembrane" evidence="12">
    <location>
        <begin position="18"/>
        <end position="387"/>
    </location>
</feature>
<feature type="transmembrane region" description="Helical" evidence="11">
    <location>
        <begin position="302"/>
        <end position="322"/>
    </location>
</feature>